<dbReference type="STRING" id="555778.Hneap_2040"/>
<dbReference type="EMBL" id="CP001801">
    <property type="protein sequence ID" value="ACX96861.1"/>
    <property type="molecule type" value="Genomic_DNA"/>
</dbReference>
<dbReference type="HOGENOM" id="CLU_053995_1_0_6"/>
<dbReference type="GO" id="GO:0016887">
    <property type="term" value="F:ATP hydrolysis activity"/>
    <property type="evidence" value="ECO:0007669"/>
    <property type="project" value="InterPro"/>
</dbReference>
<dbReference type="InterPro" id="IPR027417">
    <property type="entry name" value="P-loop_NTPase"/>
</dbReference>
<accession>D0KVN1</accession>
<dbReference type="KEGG" id="hna:Hneap_2040"/>
<evidence type="ECO:0000259" key="1">
    <source>
        <dbReference type="Pfam" id="PF07728"/>
    </source>
</evidence>
<dbReference type="Proteomes" id="UP000009102">
    <property type="component" value="Chromosome"/>
</dbReference>
<sequence>MSFEQTVPSLDAPALAELLSETLTAPEWAVPLMIWGAPGIGKSDLVRDAAAVQGYPLIDLRLSQLEPTDLRGIPLHDNGKVRWIPPDELPDEARDGMHGVLFLDEINAAPPPVAAAAYQLILDRRLGAYRLPEGWSIVAAGNRLDDRGITYVMPAPLANRFMHVELQADVDAWLAWAARQGIDPVLRDFMAEQPHWLARFLPEPEVKAFPSPRSWVFADRVIKRRARSSSSGFDETTLIHVAACVGREAAAALAEFVGGGEQDGFSVAGWLNEPGSLAQLTDVTAQMDAVRAILTARNQGRIRIDEALKLAVELPDDRLSFSLIEQLHQIEGDRLFDEPAFSNWVSVRGAKAPVEGFGAAPSAG</sequence>
<dbReference type="eggNOG" id="COG0714">
    <property type="taxonomic scope" value="Bacteria"/>
</dbReference>
<organism evidence="2 3">
    <name type="scientific">Halothiobacillus neapolitanus (strain ATCC 23641 / DSM 15147 / CIP 104769 / NCIMB 8539 / c2)</name>
    <name type="common">Thiobacillus neapolitanus</name>
    <dbReference type="NCBI Taxonomy" id="555778"/>
    <lineage>
        <taxon>Bacteria</taxon>
        <taxon>Pseudomonadati</taxon>
        <taxon>Pseudomonadota</taxon>
        <taxon>Gammaproteobacteria</taxon>
        <taxon>Chromatiales</taxon>
        <taxon>Halothiobacillaceae</taxon>
        <taxon>Halothiobacillus</taxon>
    </lineage>
</organism>
<dbReference type="SUPFAM" id="SSF52540">
    <property type="entry name" value="P-loop containing nucleoside triphosphate hydrolases"/>
    <property type="match status" value="1"/>
</dbReference>
<gene>
    <name evidence="2" type="ordered locus">Hneap_2040</name>
</gene>
<dbReference type="RefSeq" id="WP_012824893.1">
    <property type="nucleotide sequence ID" value="NC_013422.1"/>
</dbReference>
<dbReference type="Pfam" id="PF07728">
    <property type="entry name" value="AAA_5"/>
    <property type="match status" value="1"/>
</dbReference>
<evidence type="ECO:0000313" key="3">
    <source>
        <dbReference type="Proteomes" id="UP000009102"/>
    </source>
</evidence>
<dbReference type="GO" id="GO:0005524">
    <property type="term" value="F:ATP binding"/>
    <property type="evidence" value="ECO:0007669"/>
    <property type="project" value="InterPro"/>
</dbReference>
<proteinExistence type="predicted"/>
<dbReference type="InterPro" id="IPR011704">
    <property type="entry name" value="ATPase_dyneun-rel_AAA"/>
</dbReference>
<reference evidence="2 3" key="1">
    <citation type="submission" date="2009-10" db="EMBL/GenBank/DDBJ databases">
        <title>Complete sequence of Halothiobacillus neapolitanus c2.</title>
        <authorList>
            <consortium name="US DOE Joint Genome Institute"/>
            <person name="Lucas S."/>
            <person name="Copeland A."/>
            <person name="Lapidus A."/>
            <person name="Glavina del Rio T."/>
            <person name="Tice H."/>
            <person name="Bruce D."/>
            <person name="Goodwin L."/>
            <person name="Pitluck S."/>
            <person name="Davenport K."/>
            <person name="Brettin T."/>
            <person name="Detter J.C."/>
            <person name="Han C."/>
            <person name="Tapia R."/>
            <person name="Larimer F."/>
            <person name="Land M."/>
            <person name="Hauser L."/>
            <person name="Kyrpides N."/>
            <person name="Mikhailova N."/>
            <person name="Kerfeld C."/>
            <person name="Cannon G."/>
            <person name="Heinhort S."/>
        </authorList>
    </citation>
    <scope>NUCLEOTIDE SEQUENCE [LARGE SCALE GENOMIC DNA]</scope>
    <source>
        <strain evidence="3">ATCC 23641 / c2</strain>
    </source>
</reference>
<dbReference type="CDD" id="cd00009">
    <property type="entry name" value="AAA"/>
    <property type="match status" value="1"/>
</dbReference>
<dbReference type="Gene3D" id="3.40.50.300">
    <property type="entry name" value="P-loop containing nucleotide triphosphate hydrolases"/>
    <property type="match status" value="1"/>
</dbReference>
<feature type="domain" description="ATPase dynein-related AAA" evidence="1">
    <location>
        <begin position="32"/>
        <end position="161"/>
    </location>
</feature>
<name>D0KVN1_HALNC</name>
<dbReference type="OrthoDB" id="9808317at2"/>
<protein>
    <submittedName>
        <fullName evidence="2">ATPase associated with various cellular activities AAA_3</fullName>
    </submittedName>
</protein>
<keyword evidence="3" id="KW-1185">Reference proteome</keyword>
<evidence type="ECO:0000313" key="2">
    <source>
        <dbReference type="EMBL" id="ACX96861.1"/>
    </source>
</evidence>
<dbReference type="AlphaFoldDB" id="D0KVN1"/>